<dbReference type="Proteomes" id="UP000587527">
    <property type="component" value="Unassembled WGS sequence"/>
</dbReference>
<evidence type="ECO:0000256" key="1">
    <source>
        <dbReference type="ARBA" id="ARBA00001947"/>
    </source>
</evidence>
<organism evidence="13 14">
    <name type="scientific">Allocatelliglobosispora scoriae</name>
    <dbReference type="NCBI Taxonomy" id="643052"/>
    <lineage>
        <taxon>Bacteria</taxon>
        <taxon>Bacillati</taxon>
        <taxon>Actinomycetota</taxon>
        <taxon>Actinomycetes</taxon>
        <taxon>Micromonosporales</taxon>
        <taxon>Micromonosporaceae</taxon>
        <taxon>Allocatelliglobosispora</taxon>
    </lineage>
</organism>
<dbReference type="InterPro" id="IPR001915">
    <property type="entry name" value="Peptidase_M48"/>
</dbReference>
<evidence type="ECO:0000313" key="13">
    <source>
        <dbReference type="EMBL" id="MBB5868201.1"/>
    </source>
</evidence>
<keyword evidence="7" id="KW-0862">Zinc</keyword>
<proteinExistence type="predicted"/>
<dbReference type="Gene3D" id="3.30.2010.10">
    <property type="entry name" value="Metalloproteases ('zincins'), catalytic domain"/>
    <property type="match status" value="1"/>
</dbReference>
<evidence type="ECO:0000256" key="3">
    <source>
        <dbReference type="ARBA" id="ARBA00022670"/>
    </source>
</evidence>
<dbReference type="PANTHER" id="PTHR43221">
    <property type="entry name" value="PROTEASE HTPX"/>
    <property type="match status" value="1"/>
</dbReference>
<dbReference type="GO" id="GO:0004222">
    <property type="term" value="F:metalloendopeptidase activity"/>
    <property type="evidence" value="ECO:0007669"/>
    <property type="project" value="InterPro"/>
</dbReference>
<protein>
    <submittedName>
        <fullName evidence="13">Zn-dependent protease with chaperone function</fullName>
    </submittedName>
</protein>
<name>A0A841BMY2_9ACTN</name>
<evidence type="ECO:0000256" key="11">
    <source>
        <dbReference type="SAM" id="Phobius"/>
    </source>
</evidence>
<dbReference type="EMBL" id="JACHMN010000002">
    <property type="protein sequence ID" value="MBB5868201.1"/>
    <property type="molecule type" value="Genomic_DNA"/>
</dbReference>
<keyword evidence="6" id="KW-0378">Hydrolase</keyword>
<dbReference type="CDD" id="cd07340">
    <property type="entry name" value="M48B_Htpx_like"/>
    <property type="match status" value="1"/>
</dbReference>
<dbReference type="AlphaFoldDB" id="A0A841BMY2"/>
<reference evidence="13 14" key="1">
    <citation type="submission" date="2020-08" db="EMBL/GenBank/DDBJ databases">
        <title>Sequencing the genomes of 1000 actinobacteria strains.</title>
        <authorList>
            <person name="Klenk H.-P."/>
        </authorList>
    </citation>
    <scope>NUCLEOTIDE SEQUENCE [LARGE SCALE GENOMIC DNA]</scope>
    <source>
        <strain evidence="13 14">DSM 45362</strain>
    </source>
</reference>
<keyword evidence="5" id="KW-0479">Metal-binding</keyword>
<evidence type="ECO:0000256" key="4">
    <source>
        <dbReference type="ARBA" id="ARBA00022692"/>
    </source>
</evidence>
<feature type="transmembrane region" description="Helical" evidence="11">
    <location>
        <begin position="20"/>
        <end position="44"/>
    </location>
</feature>
<evidence type="ECO:0000256" key="7">
    <source>
        <dbReference type="ARBA" id="ARBA00022833"/>
    </source>
</evidence>
<keyword evidence="14" id="KW-1185">Reference proteome</keyword>
<evidence type="ECO:0000256" key="6">
    <source>
        <dbReference type="ARBA" id="ARBA00022801"/>
    </source>
</evidence>
<evidence type="ECO:0000256" key="5">
    <source>
        <dbReference type="ARBA" id="ARBA00022723"/>
    </source>
</evidence>
<dbReference type="GO" id="GO:0006508">
    <property type="term" value="P:proteolysis"/>
    <property type="evidence" value="ECO:0007669"/>
    <property type="project" value="UniProtKB-KW"/>
</dbReference>
<keyword evidence="4 11" id="KW-0812">Transmembrane</keyword>
<evidence type="ECO:0000256" key="2">
    <source>
        <dbReference type="ARBA" id="ARBA00022475"/>
    </source>
</evidence>
<keyword evidence="2" id="KW-1003">Cell membrane</keyword>
<feature type="transmembrane region" description="Helical" evidence="11">
    <location>
        <begin position="220"/>
        <end position="240"/>
    </location>
</feature>
<keyword evidence="3 13" id="KW-0645">Protease</keyword>
<comment type="caution">
    <text evidence="13">The sequence shown here is derived from an EMBL/GenBank/DDBJ whole genome shotgun (WGS) entry which is preliminary data.</text>
</comment>
<feature type="transmembrane region" description="Helical" evidence="11">
    <location>
        <begin position="50"/>
        <end position="71"/>
    </location>
</feature>
<evidence type="ECO:0000256" key="8">
    <source>
        <dbReference type="ARBA" id="ARBA00022989"/>
    </source>
</evidence>
<dbReference type="Pfam" id="PF01435">
    <property type="entry name" value="Peptidase_M48"/>
    <property type="match status" value="1"/>
</dbReference>
<accession>A0A841BMY2</accession>
<dbReference type="InterPro" id="IPR050083">
    <property type="entry name" value="HtpX_protease"/>
</dbReference>
<dbReference type="GO" id="GO:0046872">
    <property type="term" value="F:metal ion binding"/>
    <property type="evidence" value="ECO:0007669"/>
    <property type="project" value="UniProtKB-KW"/>
</dbReference>
<sequence length="643" mass="68206">MNFFERQRQVKRLSARLVLLFVLAVVALVAAVCLAVVVAINLVGGTVDNLPGLLIFTAIATVVVIGLASLFRTVGLRGGGGKVALELGGVLVPEDTTDLQLRRLRNVVEEIALASGVPVPEVYVLEDERAINAFAAGWSTADAAVAVTRGALDRLNRDELQGVIAHEFSHVVNGDMRLNIKLIGLLFGILFLAVIGRTFVNAGIIGGRSRDSKDGGNPLPLIGLALIAAGFLGVLAGRIIKASVSRQREYLADASAVQFTRQTAGIAGALKKIGGLEGGSKLISPKTEEVGHLLFGSGQGFSSLFATHPPLVKRIQVLEPDFNPAELQALTERWRESPPSGMAEDVALGLAGAPAQPLPHPDATVSVGPGEVSSQVGAPGDEAYRRAESILGQIPPEILARARRGDTVTPLVYGLLLSEQPDVRAKQVAILAAKHGTGIADAAVGEAVEVWGLHPLLRLPIAQLSFPVLRMHPVPRKQELIETINELIMADGRVDVFEYCFSRLLHRDLYESVYDNPPWPERKRNLATARDSIAMLLAILASVGTPDPAAAQRAFAAGVAGIAPRLDVGYAPPAQGVLALEQVWPDLDGLSPRDKSVLVEAMVAVIGSDGTMTNAEFELLRTICSMIHCPVPALTENGDRDHV</sequence>
<keyword evidence="9" id="KW-0482">Metalloprotease</keyword>
<keyword evidence="10 11" id="KW-0472">Membrane</keyword>
<evidence type="ECO:0000259" key="12">
    <source>
        <dbReference type="Pfam" id="PF01435"/>
    </source>
</evidence>
<comment type="cofactor">
    <cofactor evidence="1">
        <name>Zn(2+)</name>
        <dbReference type="ChEBI" id="CHEBI:29105"/>
    </cofactor>
</comment>
<keyword evidence="8 11" id="KW-1133">Transmembrane helix</keyword>
<feature type="domain" description="Peptidase M48" evidence="12">
    <location>
        <begin position="101"/>
        <end position="319"/>
    </location>
</feature>
<dbReference type="PANTHER" id="PTHR43221:SF2">
    <property type="entry name" value="PROTEASE HTPX HOMOLOG"/>
    <property type="match status" value="1"/>
</dbReference>
<evidence type="ECO:0000256" key="10">
    <source>
        <dbReference type="ARBA" id="ARBA00023136"/>
    </source>
</evidence>
<feature type="transmembrane region" description="Helical" evidence="11">
    <location>
        <begin position="182"/>
        <end position="200"/>
    </location>
</feature>
<gene>
    <name evidence="13" type="ORF">F4553_001580</name>
</gene>
<dbReference type="RefSeq" id="WP_184833956.1">
    <property type="nucleotide sequence ID" value="NZ_JACHMN010000002.1"/>
</dbReference>
<evidence type="ECO:0000313" key="14">
    <source>
        <dbReference type="Proteomes" id="UP000587527"/>
    </source>
</evidence>
<evidence type="ECO:0000256" key="9">
    <source>
        <dbReference type="ARBA" id="ARBA00023049"/>
    </source>
</evidence>